<dbReference type="AlphaFoldDB" id="A0A6L7G7G7"/>
<comment type="caution">
    <text evidence="2">The sequence shown here is derived from an EMBL/GenBank/DDBJ whole genome shotgun (WGS) entry which is preliminary data.</text>
</comment>
<feature type="compositionally biased region" description="Basic and acidic residues" evidence="1">
    <location>
        <begin position="1"/>
        <end position="14"/>
    </location>
</feature>
<sequence>MIDRFHQSMREDKYISPSGERSLPLIPAPVAPPAPGGERTPHRKIPKPRRQAGAGRRPVVPVGDLLCAPVRGPVQGEEDFMTKTLLRVLGCCSLLGLSAAGAALARAGPPPVPFARVDDRAAQPRFRWWWPGALVTPQELRRELREIAAAGFGGVEIADVYDAVSAPIDPKLYGWGTPAWNRAVAVALDEAARLGMTVDLTLGPHWPSALPSITPDSPAAAQEMVHGQRIVAAGETVSGALPGPILPPSGQTPGNPDVQVRRHLVAVLALRCAQDCTAQGTDPVVLEAQGAQDLTDRVRDGQLSWTAPAGGPWILLAIWHRPTAQRVNMFDMSPGNAPVTDPHAYVVDHFGAQGSRAVTAFWDDRLLTPEVRAGLSRAGHAFFEDSLELKSLQIWTPGVLEAFADRRGHDPRTELPVLLFRTLKSWSAPAQRAFVFRDAALTGQVIHDWDRTLAGLWQRNRLVPLRDWAAGLGMIYRNQGYGGPVDPILSAATTGQPEGESLGFAREHGKFQALRAGRDMGSGGLLSDEMGAFFKGYATEWTRDMLPEINRNFAYGVNQLYLHGYAYDTAPGTGWPGFAPFGAMFSEAWNGKQPTWRHLADISGYLTRTQGILQQGVNRTDLAVLRTGFDIEGGYLADRALADAGYTLGYLSPAVLDLPAARVSGGRLKADGPAYKALIVPLAAQLDDALLDRLEALAGQGLPVILLGPLPVQGEGTALAQRIGALGWPRVADEAALTALLAGRGLRPDAAPRTPVPLRSIHRHGAERDDYYLFNDSDQPLTAQLHLSGEGAPEVLDAWTGAIRDPGPWTATGDGVTVTLHLGPSQTRILRLSGAVDRPHVTEASAEVRTLRPEALMLRAGAPGTVRARLSTGETLSAEVPALPQARRLGPWRLVVDGWTPGATASRTDHVRTDAGTLAALEPWTQIPALAEASGVGVYETTLTLPADWSRQMGARIVIPGHDDTIRITVNAQPLGPVDQLARQIDLGHSLQPGDNVIRIELATPLGNALLAHAPEMFAHLPGGPRQPLKTGLSGPITLQPYVDVTLSR</sequence>
<keyword evidence="3" id="KW-1185">Reference proteome</keyword>
<dbReference type="Proteomes" id="UP000477911">
    <property type="component" value="Unassembled WGS sequence"/>
</dbReference>
<dbReference type="SUPFAM" id="SSF49785">
    <property type="entry name" value="Galactose-binding domain-like"/>
    <property type="match status" value="1"/>
</dbReference>
<name>A0A6L7G7G7_9RHOB</name>
<dbReference type="PANTHER" id="PTHR36848:SF2">
    <property type="entry name" value="SECRETED PROTEIN"/>
    <property type="match status" value="1"/>
</dbReference>
<dbReference type="Pfam" id="PF17132">
    <property type="entry name" value="Glyco_hydro_106"/>
    <property type="match status" value="2"/>
</dbReference>
<evidence type="ECO:0008006" key="4">
    <source>
        <dbReference type="Google" id="ProtNLM"/>
    </source>
</evidence>
<evidence type="ECO:0000313" key="3">
    <source>
        <dbReference type="Proteomes" id="UP000477911"/>
    </source>
</evidence>
<reference evidence="2 3" key="1">
    <citation type="submission" date="2019-12" db="EMBL/GenBank/DDBJ databases">
        <authorList>
            <person name="Li M."/>
        </authorList>
    </citation>
    <scope>NUCLEOTIDE SEQUENCE [LARGE SCALE GENOMIC DNA]</scope>
    <source>
        <strain evidence="2 3">GBMRC 2024</strain>
    </source>
</reference>
<proteinExistence type="predicted"/>
<dbReference type="InterPro" id="IPR008979">
    <property type="entry name" value="Galactose-bd-like_sf"/>
</dbReference>
<accession>A0A6L7G7G7</accession>
<evidence type="ECO:0000313" key="2">
    <source>
        <dbReference type="EMBL" id="MXN19547.1"/>
    </source>
</evidence>
<dbReference type="Gene3D" id="2.60.120.260">
    <property type="entry name" value="Galactose-binding domain-like"/>
    <property type="match status" value="1"/>
</dbReference>
<dbReference type="EMBL" id="WUMU01000019">
    <property type="protein sequence ID" value="MXN19547.1"/>
    <property type="molecule type" value="Genomic_DNA"/>
</dbReference>
<protein>
    <recommendedName>
        <fullName evidence="4">Glycoside hydrolase</fullName>
    </recommendedName>
</protein>
<gene>
    <name evidence="2" type="ORF">GR170_17075</name>
</gene>
<dbReference type="InterPro" id="IPR053161">
    <property type="entry name" value="Ulvan_degrading_GH"/>
</dbReference>
<feature type="compositionally biased region" description="Basic residues" evidence="1">
    <location>
        <begin position="41"/>
        <end position="50"/>
    </location>
</feature>
<organism evidence="2 3">
    <name type="scientific">Pseudooceanicola albus</name>
    <dbReference type="NCBI Taxonomy" id="2692189"/>
    <lineage>
        <taxon>Bacteria</taxon>
        <taxon>Pseudomonadati</taxon>
        <taxon>Pseudomonadota</taxon>
        <taxon>Alphaproteobacteria</taxon>
        <taxon>Rhodobacterales</taxon>
        <taxon>Paracoccaceae</taxon>
        <taxon>Pseudooceanicola</taxon>
    </lineage>
</organism>
<dbReference type="PANTHER" id="PTHR36848">
    <property type="entry name" value="DNA-BINDING PROTEIN (PUTATIVE SECRETED PROTEIN)-RELATED"/>
    <property type="match status" value="1"/>
</dbReference>
<feature type="compositionally biased region" description="Pro residues" evidence="1">
    <location>
        <begin position="26"/>
        <end position="35"/>
    </location>
</feature>
<evidence type="ECO:0000256" key="1">
    <source>
        <dbReference type="SAM" id="MobiDB-lite"/>
    </source>
</evidence>
<feature type="region of interest" description="Disordered" evidence="1">
    <location>
        <begin position="1"/>
        <end position="56"/>
    </location>
</feature>